<name>A0A9N9KQC8_9HELO</name>
<evidence type="ECO:0000313" key="2">
    <source>
        <dbReference type="EMBL" id="CAG8950117.1"/>
    </source>
</evidence>
<evidence type="ECO:0000259" key="1">
    <source>
        <dbReference type="Pfam" id="PF06985"/>
    </source>
</evidence>
<keyword evidence="3" id="KW-1185">Reference proteome</keyword>
<dbReference type="PANTHER" id="PTHR33112:SF10">
    <property type="entry name" value="TOL"/>
    <property type="match status" value="1"/>
</dbReference>
<gene>
    <name evidence="2" type="ORF">HYFRA_00008352</name>
</gene>
<proteinExistence type="predicted"/>
<dbReference type="OrthoDB" id="8300194at2759"/>
<protein>
    <recommendedName>
        <fullName evidence="1">Heterokaryon incompatibility domain-containing protein</fullName>
    </recommendedName>
</protein>
<sequence length="684" mass="76511">MQPCCRICLDLNPFIEENERWTIGVRDGCVEYVMGFVVDQLEISAGNGCPTCSAIWSGLKLLTSSHSIFPAIASTPQRGRFILQEECPLEIELMQGANGDSEIYPPVRIQYYTAAGDPKQPAFGGAREVPPELSLPRCSSIIFEWIEDCEKNHEACVATTSETLTGESALPRRLIDAGRERALNVSLVDSHDVNVAEHLKYATLSHCWGRSHIIQTTKETLEERKKCIRWSSLPRTFQDAISIVRSLNIQFIWIDSLCIIQDDAEDWKNESVRMATIYSNGYINLAATSASDSRGGCLSSRSIKRISGNLNVEPVRVNPSTIPAIFARLSFDSVHHRYRAGKIQKSDLPDALSVPLLSRAWAFQERHLAPRTVHFHPTEMIMECKTSLICECTGLSKLVTQYKRHSVDKTVENNNKTFNSWLTVVEEYSRLKLTRESDRLPALIGVATDFQRQLKSDYLAGIWSGDFARGLLWDVTRPTERLQQGNPKRHHRLQIPRWSWASLSLDTEGVGIYFPAYYNETFTVDEHLAYISTNLPVVAANIIPADLDAAIWVKGLVVTAIGFPSTQDPAIAKDITILFDQDLDEEVLITVTEMNLDATCGWTGLLDISDCASTVMCLLIGGIIEGDWDSEDEKATYSCSLVLEVEGHEAANMEEQSYKRIGVLDIRDGDALFRDAPELTLKLT</sequence>
<dbReference type="AlphaFoldDB" id="A0A9N9KQC8"/>
<comment type="caution">
    <text evidence="2">The sequence shown here is derived from an EMBL/GenBank/DDBJ whole genome shotgun (WGS) entry which is preliminary data.</text>
</comment>
<dbReference type="Pfam" id="PF06985">
    <property type="entry name" value="HET"/>
    <property type="match status" value="1"/>
</dbReference>
<dbReference type="Proteomes" id="UP000696280">
    <property type="component" value="Unassembled WGS sequence"/>
</dbReference>
<accession>A0A9N9KQC8</accession>
<organism evidence="2 3">
    <name type="scientific">Hymenoscyphus fraxineus</name>
    <dbReference type="NCBI Taxonomy" id="746836"/>
    <lineage>
        <taxon>Eukaryota</taxon>
        <taxon>Fungi</taxon>
        <taxon>Dikarya</taxon>
        <taxon>Ascomycota</taxon>
        <taxon>Pezizomycotina</taxon>
        <taxon>Leotiomycetes</taxon>
        <taxon>Helotiales</taxon>
        <taxon>Helotiaceae</taxon>
        <taxon>Hymenoscyphus</taxon>
    </lineage>
</organism>
<feature type="domain" description="Heterokaryon incompatibility" evidence="1">
    <location>
        <begin position="201"/>
        <end position="365"/>
    </location>
</feature>
<dbReference type="InterPro" id="IPR010730">
    <property type="entry name" value="HET"/>
</dbReference>
<reference evidence="2" key="1">
    <citation type="submission" date="2021-07" db="EMBL/GenBank/DDBJ databases">
        <authorList>
            <person name="Durling M."/>
        </authorList>
    </citation>
    <scope>NUCLEOTIDE SEQUENCE</scope>
</reference>
<evidence type="ECO:0000313" key="3">
    <source>
        <dbReference type="Proteomes" id="UP000696280"/>
    </source>
</evidence>
<dbReference type="PANTHER" id="PTHR33112">
    <property type="entry name" value="DOMAIN PROTEIN, PUTATIVE-RELATED"/>
    <property type="match status" value="1"/>
</dbReference>
<dbReference type="EMBL" id="CAJVRL010000035">
    <property type="protein sequence ID" value="CAG8950117.1"/>
    <property type="molecule type" value="Genomic_DNA"/>
</dbReference>